<dbReference type="STRING" id="369723.Strop_2849"/>
<dbReference type="PANTHER" id="PTHR30137">
    <property type="entry name" value="LUCIFERASE-LIKE MONOOXYGENASE"/>
    <property type="match status" value="1"/>
</dbReference>
<dbReference type="InterPro" id="IPR050766">
    <property type="entry name" value="Bact_Lucif_Oxidored"/>
</dbReference>
<dbReference type="HOGENOM" id="CLU_027853_3_0_11"/>
<sequence>MDVHLFLLAGRRPDASHATALADAQQYGRAAEAAGYAGVWIAEHHFISYGVCPSALTFAAHLLGATRRMSVGTAACTLSNRHPVALGEEAVLLDELSGGRFRLGVGRGGPWVDLEVFGTGLDRFHNGFPDALELLDRWLSGAPTVAGNERFPFRAVPVVPRPARRIPVWVAATSLPTVELAARHGMPLLLGMHADLAEKADLLDRYARVAAAHGHDGSRVGHASAHLAHVGDSDAQAADDIRAALPALLAGTREYVRLDSAPAGHRDLDAYVERLITIHPVGSPRRCKEALDQAAALPGVRHLLLMVEGAGGRDRTLGTIHRIAADVLDRTVEDHRSDTPV</sequence>
<evidence type="ECO:0000313" key="4">
    <source>
        <dbReference type="EMBL" id="ABP55290.1"/>
    </source>
</evidence>
<name>A4X8U0_SALTO</name>
<dbReference type="GO" id="GO:0005829">
    <property type="term" value="C:cytosol"/>
    <property type="evidence" value="ECO:0007669"/>
    <property type="project" value="TreeGrafter"/>
</dbReference>
<reference evidence="5" key="1">
    <citation type="journal article" date="2007" name="Proc. Natl. Acad. Sci. U.S.A.">
        <title>Genome sequencing reveals complex secondary metabolome in the marine actinomycete Salinispora tropica.</title>
        <authorList>
            <person name="Udwary D.W."/>
            <person name="Zeigler L."/>
            <person name="Asolkar R.N."/>
            <person name="Singan V."/>
            <person name="Lapidus A."/>
            <person name="Fenical W."/>
            <person name="Jensen P.R."/>
            <person name="Moore B.S."/>
        </authorList>
    </citation>
    <scope>NUCLEOTIDE SEQUENCE [LARGE SCALE GENOMIC DNA]</scope>
    <source>
        <strain evidence="5">ATCC BAA-916 / DSM 44818 / CNB-440</strain>
    </source>
</reference>
<keyword evidence="1 4" id="KW-0560">Oxidoreductase</keyword>
<dbReference type="PATRIC" id="fig|369723.5.peg.2934"/>
<proteinExistence type="predicted"/>
<dbReference type="SUPFAM" id="SSF51679">
    <property type="entry name" value="Bacterial luciferase-like"/>
    <property type="match status" value="1"/>
</dbReference>
<keyword evidence="5" id="KW-1185">Reference proteome</keyword>
<dbReference type="eggNOG" id="COG2141">
    <property type="taxonomic scope" value="Bacteria"/>
</dbReference>
<protein>
    <submittedName>
        <fullName evidence="4">Alkanal monooxygenase (FMN-linked)</fullName>
        <ecNumber evidence="4">1.14.14.3</ecNumber>
    </submittedName>
</protein>
<dbReference type="GO" id="GO:0047646">
    <property type="term" value="F:alkanal monooxygenase (FMN-linked) activity"/>
    <property type="evidence" value="ECO:0007669"/>
    <property type="project" value="UniProtKB-EC"/>
</dbReference>
<accession>A4X8U0</accession>
<dbReference type="InterPro" id="IPR036661">
    <property type="entry name" value="Luciferase-like_sf"/>
</dbReference>
<dbReference type="PANTHER" id="PTHR30137:SF8">
    <property type="entry name" value="BLR5498 PROTEIN"/>
    <property type="match status" value="1"/>
</dbReference>
<dbReference type="EMBL" id="CP000667">
    <property type="protein sequence ID" value="ABP55290.1"/>
    <property type="molecule type" value="Genomic_DNA"/>
</dbReference>
<evidence type="ECO:0000256" key="1">
    <source>
        <dbReference type="ARBA" id="ARBA00023002"/>
    </source>
</evidence>
<feature type="domain" description="Luciferase-like" evidence="3">
    <location>
        <begin position="1"/>
        <end position="297"/>
    </location>
</feature>
<organism evidence="4 5">
    <name type="scientific">Salinispora tropica (strain ATCC BAA-916 / DSM 44818 / JCM 13857 / NBRC 105044 / CNB-440)</name>
    <dbReference type="NCBI Taxonomy" id="369723"/>
    <lineage>
        <taxon>Bacteria</taxon>
        <taxon>Bacillati</taxon>
        <taxon>Actinomycetota</taxon>
        <taxon>Actinomycetes</taxon>
        <taxon>Micromonosporales</taxon>
        <taxon>Micromonosporaceae</taxon>
        <taxon>Salinispora</taxon>
    </lineage>
</organism>
<evidence type="ECO:0000256" key="2">
    <source>
        <dbReference type="ARBA" id="ARBA00023033"/>
    </source>
</evidence>
<dbReference type="Pfam" id="PF00296">
    <property type="entry name" value="Bac_luciferase"/>
    <property type="match status" value="1"/>
</dbReference>
<dbReference type="AlphaFoldDB" id="A4X8U0"/>
<keyword evidence="2 4" id="KW-0503">Monooxygenase</keyword>
<dbReference type="Gene3D" id="3.20.20.30">
    <property type="entry name" value="Luciferase-like domain"/>
    <property type="match status" value="1"/>
</dbReference>
<dbReference type="InterPro" id="IPR011251">
    <property type="entry name" value="Luciferase-like_dom"/>
</dbReference>
<gene>
    <name evidence="4" type="ordered locus">Strop_2849</name>
</gene>
<dbReference type="Proteomes" id="UP000000235">
    <property type="component" value="Chromosome"/>
</dbReference>
<evidence type="ECO:0000259" key="3">
    <source>
        <dbReference type="Pfam" id="PF00296"/>
    </source>
</evidence>
<evidence type="ECO:0000313" key="5">
    <source>
        <dbReference type="Proteomes" id="UP000000235"/>
    </source>
</evidence>
<dbReference type="EC" id="1.14.14.3" evidence="4"/>
<dbReference type="KEGG" id="stp:Strop_2849"/>